<dbReference type="Proteomes" id="UP000727407">
    <property type="component" value="Unassembled WGS sequence"/>
</dbReference>
<accession>A0A8J4UGC0</accession>
<proteinExistence type="predicted"/>
<dbReference type="EMBL" id="QNUK01000370">
    <property type="protein sequence ID" value="KAF5894517.1"/>
    <property type="molecule type" value="Genomic_DNA"/>
</dbReference>
<organism evidence="1 2">
    <name type="scientific">Clarias magur</name>
    <name type="common">Asian catfish</name>
    <name type="synonym">Macropteronotus magur</name>
    <dbReference type="NCBI Taxonomy" id="1594786"/>
    <lineage>
        <taxon>Eukaryota</taxon>
        <taxon>Metazoa</taxon>
        <taxon>Chordata</taxon>
        <taxon>Craniata</taxon>
        <taxon>Vertebrata</taxon>
        <taxon>Euteleostomi</taxon>
        <taxon>Actinopterygii</taxon>
        <taxon>Neopterygii</taxon>
        <taxon>Teleostei</taxon>
        <taxon>Ostariophysi</taxon>
        <taxon>Siluriformes</taxon>
        <taxon>Clariidae</taxon>
        <taxon>Clarias</taxon>
    </lineage>
</organism>
<sequence length="80" mass="8913">TWTIVFWKLLNKTTILPNTTVTDTTVTGNLEGSTERLTQATEFRSPVTVTESATVLPNPTVNYVAAKEHLQGSRMDTFNR</sequence>
<reference evidence="1" key="1">
    <citation type="submission" date="2020-07" db="EMBL/GenBank/DDBJ databases">
        <title>Clarias magur genome sequencing, assembly and annotation.</title>
        <authorList>
            <person name="Kushwaha B."/>
            <person name="Kumar R."/>
            <person name="Das P."/>
            <person name="Joshi C.G."/>
            <person name="Kumar D."/>
            <person name="Nagpure N.S."/>
            <person name="Pandey M."/>
            <person name="Agarwal S."/>
            <person name="Srivastava S."/>
            <person name="Singh M."/>
            <person name="Sahoo L."/>
            <person name="Jayasankar P."/>
            <person name="Meher P.K."/>
            <person name="Koringa P.G."/>
            <person name="Iquebal M.A."/>
            <person name="Das S.P."/>
            <person name="Bit A."/>
            <person name="Patnaik S."/>
            <person name="Patel N."/>
            <person name="Shah T.M."/>
            <person name="Hinsu A."/>
            <person name="Jena J.K."/>
        </authorList>
    </citation>
    <scope>NUCLEOTIDE SEQUENCE</scope>
    <source>
        <strain evidence="1">CIFAMagur01</strain>
        <tissue evidence="1">Testis</tissue>
    </source>
</reference>
<protein>
    <submittedName>
        <fullName evidence="1">Uncharacterized protein</fullName>
    </submittedName>
</protein>
<feature type="non-terminal residue" evidence="1">
    <location>
        <position position="1"/>
    </location>
</feature>
<evidence type="ECO:0000313" key="2">
    <source>
        <dbReference type="Proteomes" id="UP000727407"/>
    </source>
</evidence>
<evidence type="ECO:0000313" key="1">
    <source>
        <dbReference type="EMBL" id="KAF5894517.1"/>
    </source>
</evidence>
<keyword evidence="2" id="KW-1185">Reference proteome</keyword>
<name>A0A8J4UGC0_CLAMG</name>
<comment type="caution">
    <text evidence="1">The sequence shown here is derived from an EMBL/GenBank/DDBJ whole genome shotgun (WGS) entry which is preliminary data.</text>
</comment>
<gene>
    <name evidence="1" type="ORF">DAT39_015780</name>
</gene>
<feature type="non-terminal residue" evidence="1">
    <location>
        <position position="80"/>
    </location>
</feature>
<dbReference type="AlphaFoldDB" id="A0A8J4UGC0"/>